<dbReference type="PROSITE" id="PS51208">
    <property type="entry name" value="AUTOTRANSPORTER"/>
    <property type="match status" value="1"/>
</dbReference>
<name>A0A248U9C0_9HYPH</name>
<dbReference type="AlphaFoldDB" id="A0A248U9C0"/>
<dbReference type="EMBL" id="CP022603">
    <property type="protein sequence ID" value="ASV83120.1"/>
    <property type="molecule type" value="Genomic_DNA"/>
</dbReference>
<evidence type="ECO:0000259" key="3">
    <source>
        <dbReference type="PROSITE" id="PS51208"/>
    </source>
</evidence>
<dbReference type="InterPro" id="IPR005546">
    <property type="entry name" value="Autotransporte_beta"/>
</dbReference>
<gene>
    <name evidence="4" type="ORF">CES85_3895</name>
</gene>
<dbReference type="SUPFAM" id="SSF103515">
    <property type="entry name" value="Autotransporter"/>
    <property type="match status" value="1"/>
</dbReference>
<feature type="domain" description="Autotransporter" evidence="3">
    <location>
        <begin position="920"/>
        <end position="1196"/>
    </location>
</feature>
<dbReference type="Proteomes" id="UP000215256">
    <property type="component" value="Chromosome 2"/>
</dbReference>
<dbReference type="GO" id="GO:0003824">
    <property type="term" value="F:catalytic activity"/>
    <property type="evidence" value="ECO:0007669"/>
    <property type="project" value="InterPro"/>
</dbReference>
<feature type="chain" id="PRO_5011992703" evidence="2">
    <location>
        <begin position="36"/>
        <end position="1196"/>
    </location>
</feature>
<dbReference type="Pfam" id="PF12951">
    <property type="entry name" value="PATR"/>
    <property type="match status" value="2"/>
</dbReference>
<dbReference type="Gene3D" id="3.60.10.10">
    <property type="entry name" value="Endonuclease/exonuclease/phosphatase"/>
    <property type="match status" value="1"/>
</dbReference>
<dbReference type="InterPro" id="IPR011050">
    <property type="entry name" value="Pectin_lyase_fold/virulence"/>
</dbReference>
<evidence type="ECO:0000313" key="5">
    <source>
        <dbReference type="Proteomes" id="UP000215256"/>
    </source>
</evidence>
<dbReference type="SMART" id="SM00869">
    <property type="entry name" value="Autotransporter"/>
    <property type="match status" value="1"/>
</dbReference>
<dbReference type="InterPro" id="IPR051551">
    <property type="entry name" value="Autotransporter_adhesion"/>
</dbReference>
<reference evidence="4 5" key="1">
    <citation type="submission" date="2017-07" db="EMBL/GenBank/DDBJ databases">
        <title>Phylogenetic study on the rhizospheric bacterium Ochrobactrum sp. A44.</title>
        <authorList>
            <person name="Krzyzanowska D.M."/>
            <person name="Ossowicki A."/>
            <person name="Rajewska M."/>
            <person name="Maciag T."/>
            <person name="Kaczynski Z."/>
            <person name="Czerwicka M."/>
            <person name="Jafra S."/>
        </authorList>
    </citation>
    <scope>NUCLEOTIDE SEQUENCE [LARGE SCALE GENOMIC DNA]</scope>
    <source>
        <strain evidence="4 5">A44</strain>
    </source>
</reference>
<protein>
    <submittedName>
        <fullName evidence="4">Outer membrane autotransporter barrel domain protein</fullName>
    </submittedName>
</protein>
<dbReference type="NCBIfam" id="TIGR01414">
    <property type="entry name" value="autotrans_barl"/>
    <property type="match status" value="1"/>
</dbReference>
<dbReference type="GO" id="GO:0019867">
    <property type="term" value="C:outer membrane"/>
    <property type="evidence" value="ECO:0007669"/>
    <property type="project" value="InterPro"/>
</dbReference>
<dbReference type="InterPro" id="IPR036691">
    <property type="entry name" value="Endo/exonu/phosph_ase_sf"/>
</dbReference>
<dbReference type="PANTHER" id="PTHR35037:SF3">
    <property type="entry name" value="C-TERMINAL REGION OF AIDA-LIKE PROTEIN"/>
    <property type="match status" value="1"/>
</dbReference>
<proteinExistence type="predicted"/>
<evidence type="ECO:0000256" key="2">
    <source>
        <dbReference type="SAM" id="SignalP"/>
    </source>
</evidence>
<dbReference type="Gene3D" id="2.160.20.20">
    <property type="match status" value="1"/>
</dbReference>
<organism evidence="4 5">
    <name type="scientific">Ochrobactrum quorumnocens</name>
    <dbReference type="NCBI Taxonomy" id="271865"/>
    <lineage>
        <taxon>Bacteria</taxon>
        <taxon>Pseudomonadati</taxon>
        <taxon>Pseudomonadota</taxon>
        <taxon>Alphaproteobacteria</taxon>
        <taxon>Hyphomicrobiales</taxon>
        <taxon>Brucellaceae</taxon>
        <taxon>Brucella/Ochrobactrum group</taxon>
        <taxon>Ochrobactrum</taxon>
    </lineage>
</organism>
<dbReference type="NCBIfam" id="TIGR02601">
    <property type="entry name" value="autotrns_rpt"/>
    <property type="match status" value="2"/>
</dbReference>
<dbReference type="PANTHER" id="PTHR35037">
    <property type="entry name" value="C-TERMINAL REGION OF AIDA-LIKE PROTEIN"/>
    <property type="match status" value="1"/>
</dbReference>
<evidence type="ECO:0000313" key="4">
    <source>
        <dbReference type="EMBL" id="ASV83120.1"/>
    </source>
</evidence>
<dbReference type="SUPFAM" id="SSF51126">
    <property type="entry name" value="Pectin lyase-like"/>
    <property type="match status" value="2"/>
</dbReference>
<dbReference type="InterPro" id="IPR013425">
    <property type="entry name" value="Autotrns_rpt"/>
</dbReference>
<feature type="signal peptide" evidence="2">
    <location>
        <begin position="1"/>
        <end position="35"/>
    </location>
</feature>
<dbReference type="Pfam" id="PF03372">
    <property type="entry name" value="Exo_endo_phos"/>
    <property type="match status" value="1"/>
</dbReference>
<dbReference type="InterPro" id="IPR012332">
    <property type="entry name" value="Autotransporter_pectin_lyase_C"/>
</dbReference>
<dbReference type="RefSeq" id="WP_095444144.1">
    <property type="nucleotide sequence ID" value="NZ_CP022603.1"/>
</dbReference>
<keyword evidence="1 2" id="KW-0732">Signal</keyword>
<sequence length="1196" mass="126446">MVPGTTKRNRKFLAITAQLLCGVAVAGITAVPARAADNYDIRVMTLNIWSKFKQSPEVTAAFMAAANFDVLGMQEINGSTYVTRIPDFLQAAGRGTYGNVQVGDVGIISRLPGKFGTINLGGSTQGRYVSYTQLDAQGSRPQTLIGTVHLDYADGSTGRLNEAKALNTWAKGSTQPIIVMGDFNAGDVSERGLHHIDAQIRLMQQSDGNNFYRDLSRQYVQNANEPTMRAIIQEAYSGQNIDNLSWKQWGDALSAAYKAGRDVGLQEETYAVDNNTPVTMNVLKKKYMLLQTDAIREGFKPHDLNDGSTTWPSAGEDATNTWASWDRAKIDHFLVSRPFGKWYEIVDDPKDPHTGVIKDVMVTKPGGQPEAISDHEPVAHDFRWVGPQLQTYSENNTDKTRLVWGENAYGFADKNKEFVLTRNNHRTDLYLGQISDDNGNPILSGLTLEEKKTLLNCNSKDARFQQAIKDYCIDDHSFIGETAVTDGGTIIVSEDAALGNADARLRLIDGGLRITGSDMKALGRTVSLQGLGWIDIADANNRVTLLQQATGEGALLKRGAGTLVLGQANSYTGGTLVEAGVLQAGAAGSFVNNTVFAMNGGKLDLNNFDVTMSSLSGEGGTLSLGSAALTVNQSVNTRFDGNIDGTGSLIKSGAGVLVLNGANTHTGGTTVKNGGLVIGDASHSGAFLGGTISVENGAYLAGAGAIGGLYAGAGSIIAPGNSIGTLKVTGDLAFDSAATYVAEIDASGESDRIDVSGTATLGGAKVYVEKAVGTYMPGKRYTILSAEGGITGTFGDLSQNMPFVDLGLAYDPNAVYLDIARNDVDFIATAKTSNQKSVAVAVEALGAGNAVYDTVVMQESEDDALRAFNALSGEIHASTRTAIINDSSIVRNAVMDRIGAAFGTDGQSSVIATDVGSAHISAPRAAIWGQALGQWSKTGADGNAGKLKQSTGGFVAGYDAEVLENWRLGALAGYSRTSFDVNDSNSSGHSDNYHVGIYGGTQWDATMLKAGLAYTWHKIETDRFVAFPGFSESLDADYNADTFQAFGELLHRFDLNGTAIEPFANLAVVRLQTDRFNEQGGNAALQIGKETTTTTFTTLGLRASAPVVFGSMNAKLNGTVGWQHAYGDTIPAATTAFGAGTVFEVAGAPITKDTAIIKAGFDIDLGNQTTLGLEYSGQYGSSFSQNSGKAKLSVKF</sequence>
<dbReference type="Gene3D" id="2.40.128.130">
    <property type="entry name" value="Autotransporter beta-domain"/>
    <property type="match status" value="1"/>
</dbReference>
<dbReference type="InterPro" id="IPR036709">
    <property type="entry name" value="Autotransporte_beta_dom_sf"/>
</dbReference>
<dbReference type="InterPro" id="IPR006315">
    <property type="entry name" value="OM_autotransptr_brl_dom"/>
</dbReference>
<dbReference type="OrthoDB" id="7872833at2"/>
<dbReference type="SUPFAM" id="SSF56219">
    <property type="entry name" value="DNase I-like"/>
    <property type="match status" value="1"/>
</dbReference>
<dbReference type="InterPro" id="IPR005135">
    <property type="entry name" value="Endo/exonuclease/phosphatase"/>
</dbReference>
<accession>A0A248U9C0</accession>
<dbReference type="KEGG" id="och:CES85_3895"/>
<dbReference type="Pfam" id="PF03797">
    <property type="entry name" value="Autotransporter"/>
    <property type="match status" value="1"/>
</dbReference>
<evidence type="ECO:0000256" key="1">
    <source>
        <dbReference type="ARBA" id="ARBA00022729"/>
    </source>
</evidence>